<gene>
    <name evidence="2" type="ORF">C496_22754</name>
</gene>
<dbReference type="CDD" id="cd00293">
    <property type="entry name" value="USP-like"/>
    <property type="match status" value="1"/>
</dbReference>
<dbReference type="InterPro" id="IPR006016">
    <property type="entry name" value="UspA"/>
</dbReference>
<protein>
    <submittedName>
        <fullName evidence="2">UspA domain-containing protein</fullName>
    </submittedName>
</protein>
<dbReference type="Proteomes" id="UP000011599">
    <property type="component" value="Unassembled WGS sequence"/>
</dbReference>
<reference evidence="2 3" key="1">
    <citation type="journal article" date="2014" name="PLoS Genet.">
        <title>Phylogenetically driven sequencing of extremely halophilic archaea reveals strategies for static and dynamic osmo-response.</title>
        <authorList>
            <person name="Becker E.A."/>
            <person name="Seitzer P.M."/>
            <person name="Tritt A."/>
            <person name="Larsen D."/>
            <person name="Krusor M."/>
            <person name="Yao A.I."/>
            <person name="Wu D."/>
            <person name="Madern D."/>
            <person name="Eisen J.A."/>
            <person name="Darling A.E."/>
            <person name="Facciotti M.T."/>
        </authorList>
    </citation>
    <scope>NUCLEOTIDE SEQUENCE [LARGE SCALE GENOMIC DNA]</scope>
    <source>
        <strain evidence="2 3">GA33</strain>
    </source>
</reference>
<dbReference type="InterPro" id="IPR014729">
    <property type="entry name" value="Rossmann-like_a/b/a_fold"/>
</dbReference>
<evidence type="ECO:0000313" key="2">
    <source>
        <dbReference type="EMBL" id="ELY35998.1"/>
    </source>
</evidence>
<sequence>MGLAAEHGRMLAPDHVLVPTFGRPREDQALAYALETFPDADVTLLAVATPLDATMSEGGILERDDERTTQARQRATTLLEAVGEPTASERVRLEVAEGRPGTVVPRYASEEDVDHVVLYGHRSDTKGFVRRFLGRGIASTVVERTSSPVTVLE</sequence>
<dbReference type="SUPFAM" id="SSF52402">
    <property type="entry name" value="Adenine nucleotide alpha hydrolases-like"/>
    <property type="match status" value="1"/>
</dbReference>
<accession>L9VIB6</accession>
<evidence type="ECO:0000259" key="1">
    <source>
        <dbReference type="Pfam" id="PF00582"/>
    </source>
</evidence>
<dbReference type="PATRIC" id="fig|1114856.3.peg.4704"/>
<name>L9VIB6_9EURY</name>
<feature type="domain" description="UspA" evidence="1">
    <location>
        <begin position="14"/>
        <end position="152"/>
    </location>
</feature>
<evidence type="ECO:0000313" key="3">
    <source>
        <dbReference type="Proteomes" id="UP000011599"/>
    </source>
</evidence>
<dbReference type="Gene3D" id="3.40.50.620">
    <property type="entry name" value="HUPs"/>
    <property type="match status" value="1"/>
</dbReference>
<dbReference type="AlphaFoldDB" id="L9VIB6"/>
<dbReference type="EMBL" id="AOHW01000053">
    <property type="protein sequence ID" value="ELY35998.1"/>
    <property type="molecule type" value="Genomic_DNA"/>
</dbReference>
<dbReference type="Pfam" id="PF00582">
    <property type="entry name" value="Usp"/>
    <property type="match status" value="1"/>
</dbReference>
<dbReference type="eggNOG" id="arCOG02053">
    <property type="taxonomic scope" value="Archaea"/>
</dbReference>
<proteinExistence type="predicted"/>
<organism evidence="2 3">
    <name type="scientific">Natronorubrum tibetense GA33</name>
    <dbReference type="NCBI Taxonomy" id="1114856"/>
    <lineage>
        <taxon>Archaea</taxon>
        <taxon>Methanobacteriati</taxon>
        <taxon>Methanobacteriota</taxon>
        <taxon>Stenosarchaea group</taxon>
        <taxon>Halobacteria</taxon>
        <taxon>Halobacteriales</taxon>
        <taxon>Natrialbaceae</taxon>
        <taxon>Natronorubrum</taxon>
    </lineage>
</organism>
<keyword evidence="3" id="KW-1185">Reference proteome</keyword>
<comment type="caution">
    <text evidence="2">The sequence shown here is derived from an EMBL/GenBank/DDBJ whole genome shotgun (WGS) entry which is preliminary data.</text>
</comment>
<dbReference type="STRING" id="1114856.GCA_000383975_01453"/>